<dbReference type="SUPFAM" id="SSF50156">
    <property type="entry name" value="PDZ domain-like"/>
    <property type="match status" value="1"/>
</dbReference>
<feature type="active site" evidence="1">
    <location>
        <position position="285"/>
    </location>
</feature>
<dbReference type="InterPro" id="IPR027065">
    <property type="entry name" value="Lon_Prtase"/>
</dbReference>
<reference evidence="4 5" key="1">
    <citation type="submission" date="2015-12" db="EMBL/GenBank/DDBJ databases">
        <title>Draft genome sequnece of Fervidicola ferrireducens strain Y170.</title>
        <authorList>
            <person name="Patel B.K."/>
        </authorList>
    </citation>
    <scope>NUCLEOTIDE SEQUENCE [LARGE SCALE GENOMIC DNA]</scope>
    <source>
        <strain evidence="4 5">Y170</strain>
    </source>
</reference>
<dbReference type="GO" id="GO:0006508">
    <property type="term" value="P:proteolysis"/>
    <property type="evidence" value="ECO:0007669"/>
    <property type="project" value="UniProtKB-KW"/>
</dbReference>
<evidence type="ECO:0000256" key="2">
    <source>
        <dbReference type="SAM" id="Phobius"/>
    </source>
</evidence>
<dbReference type="Gene3D" id="3.30.230.10">
    <property type="match status" value="1"/>
</dbReference>
<proteinExistence type="inferred from homology"/>
<dbReference type="SUPFAM" id="SSF54211">
    <property type="entry name" value="Ribosomal protein S5 domain 2-like"/>
    <property type="match status" value="1"/>
</dbReference>
<keyword evidence="1" id="KW-0720">Serine protease</keyword>
<feature type="active site" evidence="1">
    <location>
        <position position="240"/>
    </location>
</feature>
<organism evidence="4 5">
    <name type="scientific">Fervidicola ferrireducens</name>
    <dbReference type="NCBI Taxonomy" id="520764"/>
    <lineage>
        <taxon>Bacteria</taxon>
        <taxon>Bacillati</taxon>
        <taxon>Bacillota</taxon>
        <taxon>Clostridia</taxon>
        <taxon>Thermosediminibacterales</taxon>
        <taxon>Thermosediminibacteraceae</taxon>
        <taxon>Fervidicola</taxon>
    </lineage>
</organism>
<dbReference type="PATRIC" id="fig|520764.3.peg.1993"/>
<comment type="similarity">
    <text evidence="1">Belongs to the peptidase S16 family.</text>
</comment>
<keyword evidence="5" id="KW-1185">Reference proteome</keyword>
<sequence length="334" mass="36967">MRRDFFLKRRFSLLIIAIVLLAVNFYIANNYTLVAPGVTVDLKEIVQVEQGEKNEKGAFLLTTVSTRPLNLPLAVYAAFHPYVNIEKRERVIPPGMDMERYMDYMKQWMEESQKIAEIVALRRAGYKPEILGKGARVVEVMEDSPAKGLILPDDIITGVDGVKVNLAEEVINLVTKHKIGEKVNLEIIRKGRKLSLTVPTIESKTEKGKPIIGVFITTLDWKPILPLDIKINTGDIGGPSAGVMFTLEILNQLTPGDLTKGHKIAGTGTISLDERVGEIGGVVQKVAAAKRDGAEIFFVPENNAEEAMRVAKNLGIKLVPVKTLQDVLDYLENL</sequence>
<keyword evidence="1 4" id="KW-0645">Protease</keyword>
<evidence type="ECO:0000313" key="5">
    <source>
        <dbReference type="Proteomes" id="UP000070427"/>
    </source>
</evidence>
<dbReference type="InterPro" id="IPR020568">
    <property type="entry name" value="Ribosomal_Su5_D2-typ_SF"/>
</dbReference>
<gene>
    <name evidence="4" type="primary">lon2_2</name>
    <name evidence="4" type="ORF">AN618_18530</name>
</gene>
<dbReference type="GO" id="GO:0004176">
    <property type="term" value="F:ATP-dependent peptidase activity"/>
    <property type="evidence" value="ECO:0007669"/>
    <property type="project" value="UniProtKB-UniRule"/>
</dbReference>
<dbReference type="Gene3D" id="2.30.42.10">
    <property type="match status" value="1"/>
</dbReference>
<dbReference type="OrthoDB" id="2356897at2"/>
<dbReference type="FunCoup" id="A0A140L4V0">
    <property type="interactions" value="11"/>
</dbReference>
<dbReference type="Pfam" id="PF13180">
    <property type="entry name" value="PDZ_2"/>
    <property type="match status" value="1"/>
</dbReference>
<feature type="transmembrane region" description="Helical" evidence="2">
    <location>
        <begin position="12"/>
        <end position="28"/>
    </location>
</feature>
<evidence type="ECO:0000259" key="3">
    <source>
        <dbReference type="PROSITE" id="PS51786"/>
    </source>
</evidence>
<dbReference type="Pfam" id="PF05362">
    <property type="entry name" value="Lon_C"/>
    <property type="match status" value="1"/>
</dbReference>
<dbReference type="GO" id="GO:0004252">
    <property type="term" value="F:serine-type endopeptidase activity"/>
    <property type="evidence" value="ECO:0007669"/>
    <property type="project" value="UniProtKB-UniRule"/>
</dbReference>
<accession>A0A140L4V0</accession>
<evidence type="ECO:0000256" key="1">
    <source>
        <dbReference type="PROSITE-ProRule" id="PRU01122"/>
    </source>
</evidence>
<dbReference type="NCBIfam" id="NF041438">
    <property type="entry name" value="SepM_fam_S16"/>
    <property type="match status" value="1"/>
</dbReference>
<feature type="domain" description="Lon proteolytic" evidence="3">
    <location>
        <begin position="235"/>
        <end position="334"/>
    </location>
</feature>
<dbReference type="InterPro" id="IPR036034">
    <property type="entry name" value="PDZ_sf"/>
</dbReference>
<dbReference type="EC" id="3.4.21.53" evidence="1"/>
<keyword evidence="1 4" id="KW-0378">Hydrolase</keyword>
<dbReference type="PROSITE" id="PS51786">
    <property type="entry name" value="LON_PROTEOLYTIC"/>
    <property type="match status" value="1"/>
</dbReference>
<dbReference type="EMBL" id="LOED01000025">
    <property type="protein sequence ID" value="KXG75575.1"/>
    <property type="molecule type" value="Genomic_DNA"/>
</dbReference>
<keyword evidence="2" id="KW-0812">Transmembrane</keyword>
<dbReference type="STRING" id="520764.AN618_18530"/>
<dbReference type="GO" id="GO:0005524">
    <property type="term" value="F:ATP binding"/>
    <property type="evidence" value="ECO:0007669"/>
    <property type="project" value="InterPro"/>
</dbReference>
<comment type="caution">
    <text evidence="4">The sequence shown here is derived from an EMBL/GenBank/DDBJ whole genome shotgun (WGS) entry which is preliminary data.</text>
</comment>
<dbReference type="InterPro" id="IPR014721">
    <property type="entry name" value="Ribsml_uS5_D2-typ_fold_subgr"/>
</dbReference>
<dbReference type="GO" id="GO:0030163">
    <property type="term" value="P:protein catabolic process"/>
    <property type="evidence" value="ECO:0007669"/>
    <property type="project" value="InterPro"/>
</dbReference>
<dbReference type="SMART" id="SM00228">
    <property type="entry name" value="PDZ"/>
    <property type="match status" value="1"/>
</dbReference>
<dbReference type="AlphaFoldDB" id="A0A140L4V0"/>
<dbReference type="InParanoid" id="A0A140L4V0"/>
<comment type="catalytic activity">
    <reaction evidence="1">
        <text>Hydrolysis of proteins in presence of ATP.</text>
        <dbReference type="EC" id="3.4.21.53"/>
    </reaction>
</comment>
<keyword evidence="2" id="KW-1133">Transmembrane helix</keyword>
<dbReference type="Proteomes" id="UP000070427">
    <property type="component" value="Unassembled WGS sequence"/>
</dbReference>
<name>A0A140L4V0_9FIRM</name>
<protein>
    <recommendedName>
        <fullName evidence="1">endopeptidase La</fullName>
        <ecNumber evidence="1">3.4.21.53</ecNumber>
    </recommendedName>
</protein>
<keyword evidence="2" id="KW-0472">Membrane</keyword>
<evidence type="ECO:0000313" key="4">
    <source>
        <dbReference type="EMBL" id="KXG75575.1"/>
    </source>
</evidence>
<dbReference type="InterPro" id="IPR008269">
    <property type="entry name" value="Lon_proteolytic"/>
</dbReference>
<dbReference type="InterPro" id="IPR001478">
    <property type="entry name" value="PDZ"/>
</dbReference>
<dbReference type="PANTHER" id="PTHR10046">
    <property type="entry name" value="ATP DEPENDENT LON PROTEASE FAMILY MEMBER"/>
    <property type="match status" value="1"/>
</dbReference>